<evidence type="ECO:0000313" key="3">
    <source>
        <dbReference type="Proteomes" id="UP001501153"/>
    </source>
</evidence>
<reference evidence="3" key="1">
    <citation type="journal article" date="2019" name="Int. J. Syst. Evol. Microbiol.">
        <title>The Global Catalogue of Microorganisms (GCM) 10K type strain sequencing project: providing services to taxonomists for standard genome sequencing and annotation.</title>
        <authorList>
            <consortium name="The Broad Institute Genomics Platform"/>
            <consortium name="The Broad Institute Genome Sequencing Center for Infectious Disease"/>
            <person name="Wu L."/>
            <person name="Ma J."/>
        </authorList>
    </citation>
    <scope>NUCLEOTIDE SEQUENCE [LARGE SCALE GENOMIC DNA]</scope>
    <source>
        <strain evidence="3">JCM 17923</strain>
    </source>
</reference>
<proteinExistence type="predicted"/>
<name>A0ABP8I2E8_9BACT</name>
<organism evidence="2 3">
    <name type="scientific">Hymenobacter saemangeumensis</name>
    <dbReference type="NCBI Taxonomy" id="1084522"/>
    <lineage>
        <taxon>Bacteria</taxon>
        <taxon>Pseudomonadati</taxon>
        <taxon>Bacteroidota</taxon>
        <taxon>Cytophagia</taxon>
        <taxon>Cytophagales</taxon>
        <taxon>Hymenobacteraceae</taxon>
        <taxon>Hymenobacter</taxon>
    </lineage>
</organism>
<protein>
    <submittedName>
        <fullName evidence="2">Uncharacterized protein</fullName>
    </submittedName>
</protein>
<keyword evidence="3" id="KW-1185">Reference proteome</keyword>
<evidence type="ECO:0000313" key="2">
    <source>
        <dbReference type="EMBL" id="GAA4349686.1"/>
    </source>
</evidence>
<sequence>MNDASTTHAPAIQPLKQAKPFKQKTNPATGLTGGGAFCRRKEWWREGEAEQKKGEKERRENAQPTDYCLAAQGLLESTATRVSRWARAQAV</sequence>
<evidence type="ECO:0000256" key="1">
    <source>
        <dbReference type="SAM" id="MobiDB-lite"/>
    </source>
</evidence>
<comment type="caution">
    <text evidence="2">The sequence shown here is derived from an EMBL/GenBank/DDBJ whole genome shotgun (WGS) entry which is preliminary data.</text>
</comment>
<feature type="region of interest" description="Disordered" evidence="1">
    <location>
        <begin position="1"/>
        <end position="35"/>
    </location>
</feature>
<dbReference type="EMBL" id="BAABGZ010000010">
    <property type="protein sequence ID" value="GAA4349686.1"/>
    <property type="molecule type" value="Genomic_DNA"/>
</dbReference>
<dbReference type="Proteomes" id="UP001501153">
    <property type="component" value="Unassembled WGS sequence"/>
</dbReference>
<accession>A0ABP8I2E8</accession>
<gene>
    <name evidence="2" type="ORF">GCM10023185_06600</name>
</gene>